<dbReference type="InterPro" id="IPR001611">
    <property type="entry name" value="Leu-rich_rpt"/>
</dbReference>
<proteinExistence type="predicted"/>
<reference evidence="4 5" key="1">
    <citation type="journal article" date="2024" name="Nat. Commun.">
        <title>Phylogenomics reveals the evolutionary origins of lichenization in chlorophyte algae.</title>
        <authorList>
            <person name="Puginier C."/>
            <person name="Libourel C."/>
            <person name="Otte J."/>
            <person name="Skaloud P."/>
            <person name="Haon M."/>
            <person name="Grisel S."/>
            <person name="Petersen M."/>
            <person name="Berrin J.G."/>
            <person name="Delaux P.M."/>
            <person name="Dal Grande F."/>
            <person name="Keller J."/>
        </authorList>
    </citation>
    <scope>NUCLEOTIDE SEQUENCE [LARGE SCALE GENOMIC DNA]</scope>
    <source>
        <strain evidence="4 5">SAG 2043</strain>
    </source>
</reference>
<comment type="caution">
    <text evidence="4">The sequence shown here is derived from an EMBL/GenBank/DDBJ whole genome shotgun (WGS) entry which is preliminary data.</text>
</comment>
<organism evidence="4 5">
    <name type="scientific">[Myrmecia] bisecta</name>
    <dbReference type="NCBI Taxonomy" id="41462"/>
    <lineage>
        <taxon>Eukaryota</taxon>
        <taxon>Viridiplantae</taxon>
        <taxon>Chlorophyta</taxon>
        <taxon>core chlorophytes</taxon>
        <taxon>Trebouxiophyceae</taxon>
        <taxon>Trebouxiales</taxon>
        <taxon>Trebouxiaceae</taxon>
        <taxon>Myrmecia</taxon>
    </lineage>
</organism>
<dbReference type="CDD" id="cd09917">
    <property type="entry name" value="F-box_SF"/>
    <property type="match status" value="1"/>
</dbReference>
<feature type="domain" description="Disease resistance R13L4/SHOC-2-like LRR" evidence="3">
    <location>
        <begin position="208"/>
        <end position="425"/>
    </location>
</feature>
<dbReference type="PANTHER" id="PTHR45752">
    <property type="entry name" value="LEUCINE-RICH REPEAT-CONTAINING"/>
    <property type="match status" value="1"/>
</dbReference>
<dbReference type="InterPro" id="IPR055414">
    <property type="entry name" value="LRR_R13L4/SHOC2-like"/>
</dbReference>
<accession>A0AAW1PP24</accession>
<dbReference type="InterPro" id="IPR032675">
    <property type="entry name" value="LRR_dom_sf"/>
</dbReference>
<dbReference type="PANTHER" id="PTHR45752:SF187">
    <property type="entry name" value="LEUCINE-RICH REPEAT AND IQ DOMAIN-CONTAINING PROTEIN 4"/>
    <property type="match status" value="1"/>
</dbReference>
<evidence type="ECO:0000259" key="3">
    <source>
        <dbReference type="Pfam" id="PF23598"/>
    </source>
</evidence>
<dbReference type="GO" id="GO:0005930">
    <property type="term" value="C:axoneme"/>
    <property type="evidence" value="ECO:0007669"/>
    <property type="project" value="UniProtKB-SubCell"/>
</dbReference>
<evidence type="ECO:0000313" key="5">
    <source>
        <dbReference type="Proteomes" id="UP001489004"/>
    </source>
</evidence>
<dbReference type="InterPro" id="IPR050715">
    <property type="entry name" value="LRR-SigEffector_domain"/>
</dbReference>
<comment type="subcellular location">
    <subcellularLocation>
        <location evidence="1">Cytoplasm</location>
        <location evidence="1">Cytoskeleton</location>
        <location evidence="1">Cilium axoneme</location>
    </subcellularLocation>
</comment>
<dbReference type="Pfam" id="PF23598">
    <property type="entry name" value="LRR_14"/>
    <property type="match status" value="1"/>
</dbReference>
<keyword evidence="5" id="KW-1185">Reference proteome</keyword>
<dbReference type="Gene3D" id="3.80.10.10">
    <property type="entry name" value="Ribonuclease Inhibitor"/>
    <property type="match status" value="2"/>
</dbReference>
<dbReference type="Proteomes" id="UP001489004">
    <property type="component" value="Unassembled WGS sequence"/>
</dbReference>
<dbReference type="PROSITE" id="PS51450">
    <property type="entry name" value="LRR"/>
    <property type="match status" value="1"/>
</dbReference>
<dbReference type="SUPFAM" id="SSF81383">
    <property type="entry name" value="F-box domain"/>
    <property type="match status" value="1"/>
</dbReference>
<keyword evidence="2" id="KW-0677">Repeat</keyword>
<dbReference type="InterPro" id="IPR036047">
    <property type="entry name" value="F-box-like_dom_sf"/>
</dbReference>
<dbReference type="Gene3D" id="1.20.1280.50">
    <property type="match status" value="1"/>
</dbReference>
<dbReference type="SUPFAM" id="SSF52047">
    <property type="entry name" value="RNI-like"/>
    <property type="match status" value="1"/>
</dbReference>
<sequence length="444" mass="49810">MEGAWHVYRWMHGLIGRRWSVPFCRVEAPHGASRCFEVLSDDLLIHVFSLLSFDDRRLHVPLVCKRFAEVTAGPIPIWDTLDITIALGDSDSLRRSSLWRWLEKRGVTAEEGHVAAAKDHRLRVLANSCNFLQQSGIQAVQHSLPHLREFSLQLLAARNDSRITAAHLDLLGQLQSLQQLRVSFQDPDEPEEEWEPSFPWEGQFPVGLCSLTKLQLLEIIGTGNGSMVDLPASISQLMSLETLTLRFCGLSSLAVHSMALLPNLHTLCLEEFELHTLVGNIAQLTNLRLLDPRVFTLPSTLEDLNLSLGAPTPDIAKWKKLLPCVVSLPNLRTLHLHENNLRTLPNGPYLSSLTALYATGGGFRRIPAALRQAIQLQELDLSENSELQLSPSDVSLLAKMPQLDHLDLTKSGMEEPWTDSSLRCLATLEGIFADQYREFHWDPC</sequence>
<evidence type="ECO:0000256" key="1">
    <source>
        <dbReference type="ARBA" id="ARBA00004430"/>
    </source>
</evidence>
<name>A0AAW1PP24_9CHLO</name>
<dbReference type="AlphaFoldDB" id="A0AAW1PP24"/>
<evidence type="ECO:0000313" key="4">
    <source>
        <dbReference type="EMBL" id="KAK9815366.1"/>
    </source>
</evidence>
<dbReference type="EMBL" id="JALJOR010000006">
    <property type="protein sequence ID" value="KAK9815366.1"/>
    <property type="molecule type" value="Genomic_DNA"/>
</dbReference>
<protein>
    <recommendedName>
        <fullName evidence="3">Disease resistance R13L4/SHOC-2-like LRR domain-containing protein</fullName>
    </recommendedName>
</protein>
<evidence type="ECO:0000256" key="2">
    <source>
        <dbReference type="ARBA" id="ARBA00022737"/>
    </source>
</evidence>
<gene>
    <name evidence="4" type="ORF">WJX72_002348</name>
</gene>